<dbReference type="EMBL" id="BAAAND010000016">
    <property type="protein sequence ID" value="GAA1617265.1"/>
    <property type="molecule type" value="Genomic_DNA"/>
</dbReference>
<keyword evidence="1" id="KW-0732">Signal</keyword>
<dbReference type="Proteomes" id="UP001500190">
    <property type="component" value="Unassembled WGS sequence"/>
</dbReference>
<name>A0ABN2EX36_9ACTN</name>
<protein>
    <submittedName>
        <fullName evidence="2">Uncharacterized protein</fullName>
    </submittedName>
</protein>
<keyword evidence="3" id="KW-1185">Reference proteome</keyword>
<comment type="caution">
    <text evidence="2">The sequence shown here is derived from an EMBL/GenBank/DDBJ whole genome shotgun (WGS) entry which is preliminary data.</text>
</comment>
<sequence>MHRKKKILIAAAATLVIGAGSAFAYWSTTGSGTGSAATASSNGTITLHASFADGLTPGGSTPVTFTADNGGSSSLQVGTVTSVVTASGTCDPTWFTIAPVAENQTIAAGASGVQLTNGGTLSFADTAANQDSCKGATITLTLSSN</sequence>
<gene>
    <name evidence="2" type="ORF">GCM10009742_81350</name>
</gene>
<evidence type="ECO:0000313" key="3">
    <source>
        <dbReference type="Proteomes" id="UP001500190"/>
    </source>
</evidence>
<feature type="signal peptide" evidence="1">
    <location>
        <begin position="1"/>
        <end position="24"/>
    </location>
</feature>
<reference evidence="2 3" key="1">
    <citation type="journal article" date="2019" name="Int. J. Syst. Evol. Microbiol.">
        <title>The Global Catalogue of Microorganisms (GCM) 10K type strain sequencing project: providing services to taxonomists for standard genome sequencing and annotation.</title>
        <authorList>
            <consortium name="The Broad Institute Genomics Platform"/>
            <consortium name="The Broad Institute Genome Sequencing Center for Infectious Disease"/>
            <person name="Wu L."/>
            <person name="Ma J."/>
        </authorList>
    </citation>
    <scope>NUCLEOTIDE SEQUENCE [LARGE SCALE GENOMIC DNA]</scope>
    <source>
        <strain evidence="2 3">JCM 14304</strain>
    </source>
</reference>
<proteinExistence type="predicted"/>
<accession>A0ABN2EX36</accession>
<organism evidence="2 3">
    <name type="scientific">Kribbella karoonensis</name>
    <dbReference type="NCBI Taxonomy" id="324851"/>
    <lineage>
        <taxon>Bacteria</taxon>
        <taxon>Bacillati</taxon>
        <taxon>Actinomycetota</taxon>
        <taxon>Actinomycetes</taxon>
        <taxon>Propionibacteriales</taxon>
        <taxon>Kribbellaceae</taxon>
        <taxon>Kribbella</taxon>
    </lineage>
</organism>
<evidence type="ECO:0000256" key="1">
    <source>
        <dbReference type="SAM" id="SignalP"/>
    </source>
</evidence>
<feature type="chain" id="PRO_5047240174" evidence="1">
    <location>
        <begin position="25"/>
        <end position="145"/>
    </location>
</feature>
<dbReference type="RefSeq" id="WP_344202291.1">
    <property type="nucleotide sequence ID" value="NZ_BAAAND010000016.1"/>
</dbReference>
<evidence type="ECO:0000313" key="2">
    <source>
        <dbReference type="EMBL" id="GAA1617265.1"/>
    </source>
</evidence>